<name>A0A4R2RDR0_9PSEU</name>
<evidence type="ECO:0000256" key="1">
    <source>
        <dbReference type="SAM" id="Phobius"/>
    </source>
</evidence>
<evidence type="ECO:0000313" key="3">
    <source>
        <dbReference type="Proteomes" id="UP000294911"/>
    </source>
</evidence>
<proteinExistence type="predicted"/>
<keyword evidence="3" id="KW-1185">Reference proteome</keyword>
<reference evidence="2 3" key="1">
    <citation type="submission" date="2019-03" db="EMBL/GenBank/DDBJ databases">
        <title>Genomic Encyclopedia of Type Strains, Phase IV (KMG-IV): sequencing the most valuable type-strain genomes for metagenomic binning, comparative biology and taxonomic classification.</title>
        <authorList>
            <person name="Goeker M."/>
        </authorList>
    </citation>
    <scope>NUCLEOTIDE SEQUENCE [LARGE SCALE GENOMIC DNA]</scope>
    <source>
        <strain evidence="2 3">DSM 45765</strain>
    </source>
</reference>
<dbReference type="EMBL" id="SLXQ01000001">
    <property type="protein sequence ID" value="TCP57545.1"/>
    <property type="molecule type" value="Genomic_DNA"/>
</dbReference>
<dbReference type="Proteomes" id="UP000294911">
    <property type="component" value="Unassembled WGS sequence"/>
</dbReference>
<feature type="transmembrane region" description="Helical" evidence="1">
    <location>
        <begin position="35"/>
        <end position="59"/>
    </location>
</feature>
<keyword evidence="1" id="KW-0812">Transmembrane</keyword>
<keyword evidence="1" id="KW-1133">Transmembrane helix</keyword>
<evidence type="ECO:0000313" key="2">
    <source>
        <dbReference type="EMBL" id="TCP57545.1"/>
    </source>
</evidence>
<dbReference type="AlphaFoldDB" id="A0A4R2RDR0"/>
<accession>A0A4R2RDR0</accession>
<comment type="caution">
    <text evidence="2">The sequence shown here is derived from an EMBL/GenBank/DDBJ whole genome shotgun (WGS) entry which is preliminary data.</text>
</comment>
<organism evidence="2 3">
    <name type="scientific">Tamaricihabitans halophyticus</name>
    <dbReference type="NCBI Taxonomy" id="1262583"/>
    <lineage>
        <taxon>Bacteria</taxon>
        <taxon>Bacillati</taxon>
        <taxon>Actinomycetota</taxon>
        <taxon>Actinomycetes</taxon>
        <taxon>Pseudonocardiales</taxon>
        <taxon>Pseudonocardiaceae</taxon>
        <taxon>Tamaricihabitans</taxon>
    </lineage>
</organism>
<protein>
    <submittedName>
        <fullName evidence="2">Uncharacterized protein</fullName>
    </submittedName>
</protein>
<feature type="transmembrane region" description="Helical" evidence="1">
    <location>
        <begin position="71"/>
        <end position="89"/>
    </location>
</feature>
<keyword evidence="1" id="KW-0472">Membrane</keyword>
<feature type="transmembrane region" description="Helical" evidence="1">
    <location>
        <begin position="95"/>
        <end position="113"/>
    </location>
</feature>
<gene>
    <name evidence="2" type="ORF">EV191_1011502</name>
</gene>
<sequence>MRIVPAPDRSRSDHAKVRRAPAEAHRLVNGGPRGAWTVLVVDGVGCVAASVLVSMPAVYRLLDPTLKTQGVVRASLLVTGGAFLTGAIVAPRRTLRFAAVLNAGWVGVWLWALPRQRGAVGRVVVAGTAVLDAAAGLTQWHLSRKADASPKARSGHAVTR</sequence>